<dbReference type="OrthoDB" id="5293744at2"/>
<dbReference type="Gene3D" id="3.40.50.720">
    <property type="entry name" value="NAD(P)-binding Rossmann-like Domain"/>
    <property type="match status" value="1"/>
</dbReference>
<dbReference type="SUPFAM" id="SSF51735">
    <property type="entry name" value="NAD(P)-binding Rossmann-fold domains"/>
    <property type="match status" value="1"/>
</dbReference>
<dbReference type="Proteomes" id="UP000185151">
    <property type="component" value="Unassembled WGS sequence"/>
</dbReference>
<sequence>MTHPATQMFDAAASARLTPYAALVEALKTASVDYAQQRILSPERLVVPLNEGGIMLSMPATAPDLGIHKLVNVCPSNGPRGLPTIHGKVMAFDADTGETLFILDGPTVTGRRTAAMSMLGVQTFKGGASGRPAAREFLLIGTGTQAANHAEAIGELFPDAVVWVKGSAPAKAEAFCAAQRDKARNLRPLASAQVPDAVDVVIALTTSKQAVYDEAPRAERLVIGVGAFTPAMLEIGARTVHGSALYVDDLAGAQHEAGDFIQAGVDWTGVTGIATVLEGRAPLLAASTPVLFKSVGCAAWDLGACRVARAALQRA</sequence>
<dbReference type="Gene3D" id="3.30.1780.10">
    <property type="entry name" value="ornithine cyclodeaminase, domain 1"/>
    <property type="match status" value="1"/>
</dbReference>
<dbReference type="InterPro" id="IPR053444">
    <property type="entry name" value="Pyr2C_reductase-like"/>
</dbReference>
<dbReference type="NCBIfam" id="NF005603">
    <property type="entry name" value="PRK07340.1"/>
    <property type="match status" value="1"/>
</dbReference>
<dbReference type="InterPro" id="IPR003462">
    <property type="entry name" value="ODC_Mu_crystall"/>
</dbReference>
<dbReference type="PANTHER" id="PTHR13812:SF19">
    <property type="entry name" value="KETIMINE REDUCTASE MU-CRYSTALLIN"/>
    <property type="match status" value="1"/>
</dbReference>
<protein>
    <submittedName>
        <fullName evidence="1">1-piperideine-2-carboxylate/1-pyrroline-2-carboxylate reductase [NAD(P)H]</fullName>
    </submittedName>
</protein>
<proteinExistence type="predicted"/>
<dbReference type="InterPro" id="IPR036291">
    <property type="entry name" value="NAD(P)-bd_dom_sf"/>
</dbReference>
<dbReference type="InterPro" id="IPR023401">
    <property type="entry name" value="ODC_N"/>
</dbReference>
<evidence type="ECO:0000313" key="1">
    <source>
        <dbReference type="EMBL" id="SIO32518.1"/>
    </source>
</evidence>
<dbReference type="NCBIfam" id="NF045512">
    <property type="entry name" value="PyrPipCarbRedLhpI"/>
    <property type="match status" value="1"/>
</dbReference>
<name>A0A1N6IKF5_9BURK</name>
<organism evidence="1 2">
    <name type="scientific">Paraburkholderia phenazinium</name>
    <dbReference type="NCBI Taxonomy" id="60549"/>
    <lineage>
        <taxon>Bacteria</taxon>
        <taxon>Pseudomonadati</taxon>
        <taxon>Pseudomonadota</taxon>
        <taxon>Betaproteobacteria</taxon>
        <taxon>Burkholderiales</taxon>
        <taxon>Burkholderiaceae</taxon>
        <taxon>Paraburkholderia</taxon>
    </lineage>
</organism>
<dbReference type="GO" id="GO:0042562">
    <property type="term" value="F:hormone binding"/>
    <property type="evidence" value="ECO:0007669"/>
    <property type="project" value="TreeGrafter"/>
</dbReference>
<reference evidence="1 2" key="1">
    <citation type="submission" date="2016-11" db="EMBL/GenBank/DDBJ databases">
        <authorList>
            <person name="Jaros S."/>
            <person name="Januszkiewicz K."/>
            <person name="Wedrychowicz H."/>
        </authorList>
    </citation>
    <scope>NUCLEOTIDE SEQUENCE [LARGE SCALE GENOMIC DNA]</scope>
    <source>
        <strain evidence="1 2">GAS95</strain>
    </source>
</reference>
<dbReference type="EMBL" id="FSRU01000001">
    <property type="protein sequence ID" value="SIO32518.1"/>
    <property type="molecule type" value="Genomic_DNA"/>
</dbReference>
<dbReference type="AlphaFoldDB" id="A0A1N6IKF5"/>
<dbReference type="RefSeq" id="WP_074295726.1">
    <property type="nucleotide sequence ID" value="NZ_FSRU01000001.1"/>
</dbReference>
<accession>A0A1N6IKF5</accession>
<evidence type="ECO:0000313" key="2">
    <source>
        <dbReference type="Proteomes" id="UP000185151"/>
    </source>
</evidence>
<gene>
    <name evidence="1" type="ORF">SAMN05444165_2248</name>
</gene>
<dbReference type="Pfam" id="PF02423">
    <property type="entry name" value="OCD_Mu_crystall"/>
    <property type="match status" value="1"/>
</dbReference>
<dbReference type="GO" id="GO:0005737">
    <property type="term" value="C:cytoplasm"/>
    <property type="evidence" value="ECO:0007669"/>
    <property type="project" value="TreeGrafter"/>
</dbReference>
<keyword evidence="2" id="KW-1185">Reference proteome</keyword>
<dbReference type="PANTHER" id="PTHR13812">
    <property type="entry name" value="KETIMINE REDUCTASE MU-CRYSTALLIN"/>
    <property type="match status" value="1"/>
</dbReference>